<comment type="caution">
    <text evidence="2">The sequence shown here is derived from an EMBL/GenBank/DDBJ whole genome shotgun (WGS) entry which is preliminary data.</text>
</comment>
<evidence type="ECO:0000256" key="1">
    <source>
        <dbReference type="SAM" id="MobiDB-lite"/>
    </source>
</evidence>
<feature type="compositionally biased region" description="Polar residues" evidence="1">
    <location>
        <begin position="63"/>
        <end position="72"/>
    </location>
</feature>
<accession>A0ABT3U2Z8</accession>
<gene>
    <name evidence="2" type="ORF">OFY01_28790</name>
</gene>
<keyword evidence="3" id="KW-1185">Reference proteome</keyword>
<protein>
    <submittedName>
        <fullName evidence="2">Poly-gamma-glutamate hydrolase family protein</fullName>
    </submittedName>
</protein>
<organism evidence="2 3">
    <name type="scientific">Streptomyces beihaiensis</name>
    <dbReference type="NCBI Taxonomy" id="2984495"/>
    <lineage>
        <taxon>Bacteria</taxon>
        <taxon>Bacillati</taxon>
        <taxon>Actinomycetota</taxon>
        <taxon>Actinomycetes</taxon>
        <taxon>Kitasatosporales</taxon>
        <taxon>Streptomycetaceae</taxon>
        <taxon>Streptomyces</taxon>
    </lineage>
</organism>
<feature type="region of interest" description="Disordered" evidence="1">
    <location>
        <begin position="55"/>
        <end position="76"/>
    </location>
</feature>
<dbReference type="Proteomes" id="UP001163064">
    <property type="component" value="Unassembled WGS sequence"/>
</dbReference>
<dbReference type="EMBL" id="JAPHNL010000319">
    <property type="protein sequence ID" value="MCX3063686.1"/>
    <property type="molecule type" value="Genomic_DNA"/>
</dbReference>
<keyword evidence="2" id="KW-0378">Hydrolase</keyword>
<sequence length="104" mass="11284">MLAGVDDPINGDDPTNISTRTRTRIRARTRTRARTGAGAQLELSTALRQAMFGTFSGADNRRSTSGVPSMTSPDADHFRNGFVDTVREAVVEQELGRDALYRAG</sequence>
<dbReference type="GO" id="GO:0016787">
    <property type="term" value="F:hydrolase activity"/>
    <property type="evidence" value="ECO:0007669"/>
    <property type="project" value="UniProtKB-KW"/>
</dbReference>
<dbReference type="RefSeq" id="WP_266604837.1">
    <property type="nucleotide sequence ID" value="NZ_JAPHNL010000319.1"/>
</dbReference>
<dbReference type="Pfam" id="PF05908">
    <property type="entry name" value="Gamma_PGA_hydro"/>
    <property type="match status" value="1"/>
</dbReference>
<reference evidence="2" key="1">
    <citation type="submission" date="2022-10" db="EMBL/GenBank/DDBJ databases">
        <title>Streptomyces beihaiensis sp. nov., a chitin degrading actinobacterium, isolated from shrimp pond soil.</title>
        <authorList>
            <person name="Xie J."/>
            <person name="Shen N."/>
        </authorList>
    </citation>
    <scope>NUCLEOTIDE SEQUENCE</scope>
    <source>
        <strain evidence="2">GXMU-J5</strain>
    </source>
</reference>
<proteinExistence type="predicted"/>
<dbReference type="InterPro" id="IPR038128">
    <property type="entry name" value="Gamma_PGA_hydro_sf"/>
</dbReference>
<dbReference type="Gene3D" id="3.40.630.100">
    <property type="entry name" value="Poly-gamma-glutamate hydrolase, zinc-binding motif"/>
    <property type="match status" value="1"/>
</dbReference>
<dbReference type="InterPro" id="IPR008585">
    <property type="entry name" value="Gamma_PGA_hydro"/>
</dbReference>
<evidence type="ECO:0000313" key="2">
    <source>
        <dbReference type="EMBL" id="MCX3063686.1"/>
    </source>
</evidence>
<name>A0ABT3U2Z8_9ACTN</name>
<evidence type="ECO:0000313" key="3">
    <source>
        <dbReference type="Proteomes" id="UP001163064"/>
    </source>
</evidence>